<evidence type="ECO:0000256" key="1">
    <source>
        <dbReference type="ARBA" id="ARBA00008812"/>
    </source>
</evidence>
<dbReference type="EMBL" id="QXUF01000064">
    <property type="protein sequence ID" value="RIM99773.1"/>
    <property type="molecule type" value="Genomic_DNA"/>
</dbReference>
<dbReference type="RefSeq" id="WP_039067315.1">
    <property type="nucleotide sequence ID" value="NZ_CP068712.1"/>
</dbReference>
<reference evidence="3 4" key="1">
    <citation type="journal article" date="2016" name="Front. Microbiol.">
        <title>Comprehensive Phylogenetic Analysis of Bovine Non-aureus Staphylococci Species Based on Whole-Genome Sequencing.</title>
        <authorList>
            <person name="Naushad S."/>
            <person name="Barkema H.W."/>
            <person name="Luby C."/>
            <person name="Condas L.A."/>
            <person name="Nobrega D.B."/>
            <person name="Carson D.A."/>
            <person name="De Buck J."/>
        </authorList>
    </citation>
    <scope>NUCLEOTIDE SEQUENCE [LARGE SCALE GENOMIC DNA]</scope>
    <source>
        <strain evidence="3 4">SNUC 4554</strain>
    </source>
</reference>
<protein>
    <submittedName>
        <fullName evidence="3">Polyisoprenoid-binding protein</fullName>
    </submittedName>
</protein>
<dbReference type="PANTHER" id="PTHR34406:SF1">
    <property type="entry name" value="PROTEIN YCEI"/>
    <property type="match status" value="1"/>
</dbReference>
<gene>
    <name evidence="3" type="ORF">BU112_09395</name>
</gene>
<dbReference type="InterPro" id="IPR007372">
    <property type="entry name" value="Lipid/polyisoprenoid-bd_YceI"/>
</dbReference>
<sequence length="171" mass="18830">MTKFNFDPAHSVVEFSVKHLMISNIKGRFTEFDANLDGDLNDLSSLSGDFTINANSIDTRVEDRDGHLRSGDFLDVENYPEIKFELTKADSSSVTGNVTIKGVTNEETFDLSYEGQSKNPLNGATTAGFIVNGKINREKYGITFNQALETGGVMIGKDVLFQVSLEFALED</sequence>
<evidence type="ECO:0000313" key="4">
    <source>
        <dbReference type="Proteomes" id="UP000286317"/>
    </source>
</evidence>
<dbReference type="Pfam" id="PF04264">
    <property type="entry name" value="YceI"/>
    <property type="match status" value="1"/>
</dbReference>
<accession>A0A418IED9</accession>
<dbReference type="PANTHER" id="PTHR34406">
    <property type="entry name" value="PROTEIN YCEI"/>
    <property type="match status" value="1"/>
</dbReference>
<feature type="domain" description="Lipid/polyisoprenoid-binding YceI-like" evidence="2">
    <location>
        <begin position="3"/>
        <end position="168"/>
    </location>
</feature>
<evidence type="ECO:0000259" key="2">
    <source>
        <dbReference type="SMART" id="SM00867"/>
    </source>
</evidence>
<dbReference type="GeneID" id="79051663"/>
<dbReference type="SUPFAM" id="SSF101874">
    <property type="entry name" value="YceI-like"/>
    <property type="match status" value="1"/>
</dbReference>
<proteinExistence type="inferred from homology"/>
<dbReference type="Gene3D" id="2.40.128.110">
    <property type="entry name" value="Lipid/polyisoprenoid-binding, YceI-like"/>
    <property type="match status" value="1"/>
</dbReference>
<evidence type="ECO:0000313" key="3">
    <source>
        <dbReference type="EMBL" id="RIM99773.1"/>
    </source>
</evidence>
<dbReference type="Proteomes" id="UP000286317">
    <property type="component" value="Unassembled WGS sequence"/>
</dbReference>
<dbReference type="OrthoDB" id="9811006at2"/>
<organism evidence="3 4">
    <name type="scientific">Staphylococcus shinii</name>
    <dbReference type="NCBI Taxonomy" id="2912228"/>
    <lineage>
        <taxon>Bacteria</taxon>
        <taxon>Bacillati</taxon>
        <taxon>Bacillota</taxon>
        <taxon>Bacilli</taxon>
        <taxon>Bacillales</taxon>
        <taxon>Staphylococcaceae</taxon>
        <taxon>Staphylococcus</taxon>
    </lineage>
</organism>
<name>A0A418IED9_9STAP</name>
<comment type="similarity">
    <text evidence="1">Belongs to the UPF0312 family.</text>
</comment>
<dbReference type="SMART" id="SM00867">
    <property type="entry name" value="YceI"/>
    <property type="match status" value="1"/>
</dbReference>
<dbReference type="AlphaFoldDB" id="A0A418IED9"/>
<dbReference type="InterPro" id="IPR036761">
    <property type="entry name" value="TTHA0802/YceI-like_sf"/>
</dbReference>
<comment type="caution">
    <text evidence="3">The sequence shown here is derived from an EMBL/GenBank/DDBJ whole genome shotgun (WGS) entry which is preliminary data.</text>
</comment>
<keyword evidence="4" id="KW-1185">Reference proteome</keyword>